<evidence type="ECO:0000313" key="3">
    <source>
        <dbReference type="Proteomes" id="UP000075615"/>
    </source>
</evidence>
<dbReference type="EMBL" id="LRDB01000017">
    <property type="protein sequence ID" value="KYG76973.1"/>
    <property type="molecule type" value="Genomic_DNA"/>
</dbReference>
<dbReference type="InterPro" id="IPR013154">
    <property type="entry name" value="ADH-like_N"/>
</dbReference>
<dbReference type="PANTHER" id="PTHR45033:SF3">
    <property type="entry name" value="DEHYDROGENASE, PUTATIVE (AFU_ORTHOLOGUE AFUA_2G13270)-RELATED"/>
    <property type="match status" value="1"/>
</dbReference>
<name>A0A150XE36_9BACT</name>
<dbReference type="InterPro" id="IPR013149">
    <property type="entry name" value="ADH-like_C"/>
</dbReference>
<comment type="caution">
    <text evidence="2">The sequence shown here is derived from an EMBL/GenBank/DDBJ whole genome shotgun (WGS) entry which is preliminary data.</text>
</comment>
<keyword evidence="3" id="KW-1185">Reference proteome</keyword>
<dbReference type="InterPro" id="IPR052711">
    <property type="entry name" value="Zinc_ADH-like"/>
</dbReference>
<dbReference type="Pfam" id="PF08240">
    <property type="entry name" value="ADH_N"/>
    <property type="match status" value="1"/>
</dbReference>
<dbReference type="PANTHER" id="PTHR45033">
    <property type="match status" value="1"/>
</dbReference>
<dbReference type="InterPro" id="IPR020843">
    <property type="entry name" value="ER"/>
</dbReference>
<dbReference type="OrthoDB" id="9787435at2"/>
<dbReference type="STRING" id="296218.AWN68_18490"/>
<dbReference type="SMART" id="SM00829">
    <property type="entry name" value="PKS_ER"/>
    <property type="match status" value="1"/>
</dbReference>
<organism evidence="2 3">
    <name type="scientific">Roseivirga echinicomitans</name>
    <dbReference type="NCBI Taxonomy" id="296218"/>
    <lineage>
        <taxon>Bacteria</taxon>
        <taxon>Pseudomonadati</taxon>
        <taxon>Bacteroidota</taxon>
        <taxon>Cytophagia</taxon>
        <taxon>Cytophagales</taxon>
        <taxon>Roseivirgaceae</taxon>
        <taxon>Roseivirga</taxon>
    </lineage>
</organism>
<feature type="domain" description="Enoyl reductase (ER)" evidence="1">
    <location>
        <begin position="9"/>
        <end position="330"/>
    </location>
</feature>
<gene>
    <name evidence="2" type="ORF">AWN68_18490</name>
</gene>
<dbReference type="InterPro" id="IPR036291">
    <property type="entry name" value="NAD(P)-bd_dom_sf"/>
</dbReference>
<reference evidence="2 3" key="1">
    <citation type="submission" date="2016-01" db="EMBL/GenBank/DDBJ databases">
        <title>Genome sequencing of Roseivirga echinicomitans KMM 6058.</title>
        <authorList>
            <person name="Selvaratnam C."/>
            <person name="Thevarajoo S."/>
            <person name="Goh K.M."/>
            <person name="Ee R."/>
            <person name="Chan K.-G."/>
            <person name="Chong C.S."/>
        </authorList>
    </citation>
    <scope>NUCLEOTIDE SEQUENCE [LARGE SCALE GENOMIC DNA]</scope>
    <source>
        <strain evidence="2 3">KMM 6058</strain>
    </source>
</reference>
<evidence type="ECO:0000259" key="1">
    <source>
        <dbReference type="SMART" id="SM00829"/>
    </source>
</evidence>
<dbReference type="Proteomes" id="UP000075615">
    <property type="component" value="Unassembled WGS sequence"/>
</dbReference>
<dbReference type="GO" id="GO:0016491">
    <property type="term" value="F:oxidoreductase activity"/>
    <property type="evidence" value="ECO:0007669"/>
    <property type="project" value="InterPro"/>
</dbReference>
<dbReference type="AlphaFoldDB" id="A0A150XE36"/>
<dbReference type="SUPFAM" id="SSF50129">
    <property type="entry name" value="GroES-like"/>
    <property type="match status" value="1"/>
</dbReference>
<accession>A0A150XE36</accession>
<dbReference type="Gene3D" id="3.40.50.720">
    <property type="entry name" value="NAD(P)-binding Rossmann-like Domain"/>
    <property type="match status" value="1"/>
</dbReference>
<sequence length="334" mass="35843">MKALVLVDHPEDKIQLLEVEKPSPTEGKVLIKLKAAALNRRDQWIREGKYPNIQMNTILGSDGAGTVEEVGAGVSSDLIGNEVIINPNIDWGENPKVQSKGYSILGMPTNGTLAEYVAVEASKIHQKPAHLSWAEASSIPLGGLTAFRAVFTQGQVAAGQNVLISGAGGGVAQFAMLYALAAQANVYVTSGSVDKIETCIGLGAKAGFNYKAEGWQKEALQASGGFDVVIDSAGGDQLNDFIKMMKPSGRIVFYGATNGTPQKLDMFRMFWNQITLQGSTMGNELEFEQMVAFINEHKLKPILDSVRPFSEIISAFNSMKVGGTFGKLVVNMAR</sequence>
<proteinExistence type="predicted"/>
<protein>
    <submittedName>
        <fullName evidence="2">Alcohol dehydrogenase</fullName>
    </submittedName>
</protein>
<dbReference type="Pfam" id="PF00107">
    <property type="entry name" value="ADH_zinc_N"/>
    <property type="match status" value="1"/>
</dbReference>
<dbReference type="Gene3D" id="3.90.180.10">
    <property type="entry name" value="Medium-chain alcohol dehydrogenases, catalytic domain"/>
    <property type="match status" value="1"/>
</dbReference>
<dbReference type="SUPFAM" id="SSF51735">
    <property type="entry name" value="NAD(P)-binding Rossmann-fold domains"/>
    <property type="match status" value="1"/>
</dbReference>
<dbReference type="InterPro" id="IPR011032">
    <property type="entry name" value="GroES-like_sf"/>
</dbReference>
<evidence type="ECO:0000313" key="2">
    <source>
        <dbReference type="EMBL" id="KYG76973.1"/>
    </source>
</evidence>
<dbReference type="RefSeq" id="WP_068415443.1">
    <property type="nucleotide sequence ID" value="NZ_LRDB01000017.1"/>
</dbReference>